<dbReference type="Proteomes" id="UP000828390">
    <property type="component" value="Unassembled WGS sequence"/>
</dbReference>
<keyword evidence="2" id="KW-1185">Reference proteome</keyword>
<comment type="caution">
    <text evidence="1">The sequence shown here is derived from an EMBL/GenBank/DDBJ whole genome shotgun (WGS) entry which is preliminary data.</text>
</comment>
<reference evidence="1" key="1">
    <citation type="journal article" date="2019" name="bioRxiv">
        <title>The Genome of the Zebra Mussel, Dreissena polymorpha: A Resource for Invasive Species Research.</title>
        <authorList>
            <person name="McCartney M.A."/>
            <person name="Auch B."/>
            <person name="Kono T."/>
            <person name="Mallez S."/>
            <person name="Zhang Y."/>
            <person name="Obille A."/>
            <person name="Becker A."/>
            <person name="Abrahante J.E."/>
            <person name="Garbe J."/>
            <person name="Badalamenti J.P."/>
            <person name="Herman A."/>
            <person name="Mangelson H."/>
            <person name="Liachko I."/>
            <person name="Sullivan S."/>
            <person name="Sone E.D."/>
            <person name="Koren S."/>
            <person name="Silverstein K.A.T."/>
            <person name="Beckman K.B."/>
            <person name="Gohl D.M."/>
        </authorList>
    </citation>
    <scope>NUCLEOTIDE SEQUENCE</scope>
    <source>
        <strain evidence="1">Duluth1</strain>
        <tissue evidence="1">Whole animal</tissue>
    </source>
</reference>
<organism evidence="1 2">
    <name type="scientific">Dreissena polymorpha</name>
    <name type="common">Zebra mussel</name>
    <name type="synonym">Mytilus polymorpha</name>
    <dbReference type="NCBI Taxonomy" id="45954"/>
    <lineage>
        <taxon>Eukaryota</taxon>
        <taxon>Metazoa</taxon>
        <taxon>Spiralia</taxon>
        <taxon>Lophotrochozoa</taxon>
        <taxon>Mollusca</taxon>
        <taxon>Bivalvia</taxon>
        <taxon>Autobranchia</taxon>
        <taxon>Heteroconchia</taxon>
        <taxon>Euheterodonta</taxon>
        <taxon>Imparidentia</taxon>
        <taxon>Neoheterodontei</taxon>
        <taxon>Myida</taxon>
        <taxon>Dreissenoidea</taxon>
        <taxon>Dreissenidae</taxon>
        <taxon>Dreissena</taxon>
    </lineage>
</organism>
<protein>
    <submittedName>
        <fullName evidence="1">Uncharacterized protein</fullName>
    </submittedName>
</protein>
<dbReference type="EMBL" id="JAIWYP010000010">
    <property type="protein sequence ID" value="KAH3749908.1"/>
    <property type="molecule type" value="Genomic_DNA"/>
</dbReference>
<evidence type="ECO:0000313" key="1">
    <source>
        <dbReference type="EMBL" id="KAH3749908.1"/>
    </source>
</evidence>
<evidence type="ECO:0000313" key="2">
    <source>
        <dbReference type="Proteomes" id="UP000828390"/>
    </source>
</evidence>
<dbReference type="AlphaFoldDB" id="A0A9D4DJ46"/>
<proteinExistence type="predicted"/>
<gene>
    <name evidence="1" type="ORF">DPMN_184423</name>
</gene>
<accession>A0A9D4DJ46</accession>
<sequence length="92" mass="10626">MASNAETFLASKGPDTLRDYHCAACQELEAQFHSEECCNGFCASCVKLQNQLYKTHTMFGRERMEKWPIASSMLEFLEVCSNCYVFYILLYE</sequence>
<reference evidence="1" key="2">
    <citation type="submission" date="2020-11" db="EMBL/GenBank/DDBJ databases">
        <authorList>
            <person name="McCartney M.A."/>
            <person name="Auch B."/>
            <person name="Kono T."/>
            <person name="Mallez S."/>
            <person name="Becker A."/>
            <person name="Gohl D.M."/>
            <person name="Silverstein K.A.T."/>
            <person name="Koren S."/>
            <person name="Bechman K.B."/>
            <person name="Herman A."/>
            <person name="Abrahante J.E."/>
            <person name="Garbe J."/>
        </authorList>
    </citation>
    <scope>NUCLEOTIDE SEQUENCE</scope>
    <source>
        <strain evidence="1">Duluth1</strain>
        <tissue evidence="1">Whole animal</tissue>
    </source>
</reference>
<name>A0A9D4DJ46_DREPO</name>